<feature type="compositionally biased region" description="Pro residues" evidence="1">
    <location>
        <begin position="38"/>
        <end position="51"/>
    </location>
</feature>
<keyword evidence="2" id="KW-0732">Signal</keyword>
<feature type="region of interest" description="Disordered" evidence="1">
    <location>
        <begin position="22"/>
        <end position="65"/>
    </location>
</feature>
<feature type="domain" description="AMIN-like" evidence="3">
    <location>
        <begin position="77"/>
        <end position="201"/>
    </location>
</feature>
<sequence>MNRTLVPLALLPLVLLSGCGSSAQTAAPSPGGPATTAAPPPSDTPAPPPSTTPAAGLEPPTGTGEIEVTHTVDTPPTVTGARFAQHRGFDRVVIDLRGDVPAYSVRWVPELVQDGSGERIDVQGGAYLQVTMNPATAHTEAGESTWAGGPVFRAGLGNVQSVVRTGDFEAVVGVGVVLDRKAAFRVLEQKNPSRLIIDVAHGKR</sequence>
<dbReference type="AlphaFoldDB" id="A0A7W9MFV1"/>
<dbReference type="PROSITE" id="PS51257">
    <property type="entry name" value="PROKAR_LIPOPROTEIN"/>
    <property type="match status" value="1"/>
</dbReference>
<dbReference type="InterPro" id="IPR056303">
    <property type="entry name" value="AMIN-like"/>
</dbReference>
<gene>
    <name evidence="4" type="ORF">F4562_002509</name>
</gene>
<accession>A0A7W9MFV1</accession>
<feature type="compositionally biased region" description="Low complexity" evidence="1">
    <location>
        <begin position="22"/>
        <end position="37"/>
    </location>
</feature>
<organism evidence="4 5">
    <name type="scientific">Streptosporangium becharense</name>
    <dbReference type="NCBI Taxonomy" id="1816182"/>
    <lineage>
        <taxon>Bacteria</taxon>
        <taxon>Bacillati</taxon>
        <taxon>Actinomycetota</taxon>
        <taxon>Actinomycetes</taxon>
        <taxon>Streptosporangiales</taxon>
        <taxon>Streptosporangiaceae</taxon>
        <taxon>Streptosporangium</taxon>
    </lineage>
</organism>
<proteinExistence type="predicted"/>
<dbReference type="RefSeq" id="WP_184538498.1">
    <property type="nucleotide sequence ID" value="NZ_JACHMP010000001.1"/>
</dbReference>
<evidence type="ECO:0000259" key="3">
    <source>
        <dbReference type="Pfam" id="PF24837"/>
    </source>
</evidence>
<keyword evidence="5" id="KW-1185">Reference proteome</keyword>
<dbReference type="Proteomes" id="UP000540685">
    <property type="component" value="Unassembled WGS sequence"/>
</dbReference>
<evidence type="ECO:0000256" key="2">
    <source>
        <dbReference type="SAM" id="SignalP"/>
    </source>
</evidence>
<evidence type="ECO:0000313" key="5">
    <source>
        <dbReference type="Proteomes" id="UP000540685"/>
    </source>
</evidence>
<reference evidence="4 5" key="1">
    <citation type="submission" date="2020-08" db="EMBL/GenBank/DDBJ databases">
        <title>Sequencing the genomes of 1000 actinobacteria strains.</title>
        <authorList>
            <person name="Klenk H.-P."/>
        </authorList>
    </citation>
    <scope>NUCLEOTIDE SEQUENCE [LARGE SCALE GENOMIC DNA]</scope>
    <source>
        <strain evidence="4 5">DSM 46887</strain>
    </source>
</reference>
<protein>
    <recommendedName>
        <fullName evidence="3">AMIN-like domain-containing protein</fullName>
    </recommendedName>
</protein>
<feature type="chain" id="PRO_5031094553" description="AMIN-like domain-containing protein" evidence="2">
    <location>
        <begin position="24"/>
        <end position="204"/>
    </location>
</feature>
<name>A0A7W9MFV1_9ACTN</name>
<evidence type="ECO:0000256" key="1">
    <source>
        <dbReference type="SAM" id="MobiDB-lite"/>
    </source>
</evidence>
<dbReference type="EMBL" id="JACHMP010000001">
    <property type="protein sequence ID" value="MBB5819447.1"/>
    <property type="molecule type" value="Genomic_DNA"/>
</dbReference>
<comment type="caution">
    <text evidence="4">The sequence shown here is derived from an EMBL/GenBank/DDBJ whole genome shotgun (WGS) entry which is preliminary data.</text>
</comment>
<evidence type="ECO:0000313" key="4">
    <source>
        <dbReference type="EMBL" id="MBB5819447.1"/>
    </source>
</evidence>
<dbReference type="Pfam" id="PF24837">
    <property type="entry name" value="AMIN-like"/>
    <property type="match status" value="1"/>
</dbReference>
<feature type="signal peptide" evidence="2">
    <location>
        <begin position="1"/>
        <end position="23"/>
    </location>
</feature>